<name>A0A7G9GPX6_9FIRM</name>
<gene>
    <name evidence="2" type="ORF">H9Q80_02585</name>
</gene>
<keyword evidence="3" id="KW-1185">Reference proteome</keyword>
<dbReference type="EMBL" id="CP060636">
    <property type="protein sequence ID" value="QNM12858.1"/>
    <property type="molecule type" value="Genomic_DNA"/>
</dbReference>
<dbReference type="RefSeq" id="WP_117454009.1">
    <property type="nucleotide sequence ID" value="NZ_CP060636.1"/>
</dbReference>
<dbReference type="AlphaFoldDB" id="A0A7G9GPX6"/>
<keyword evidence="1" id="KW-1133">Transmembrane helix</keyword>
<reference evidence="2 3" key="1">
    <citation type="submission" date="2020-08" db="EMBL/GenBank/DDBJ databases">
        <authorList>
            <person name="Liu C."/>
            <person name="Sun Q."/>
        </authorList>
    </citation>
    <scope>NUCLEOTIDE SEQUENCE [LARGE SCALE GENOMIC DNA]</scope>
    <source>
        <strain evidence="2 3">NSJ-61</strain>
    </source>
</reference>
<organism evidence="2 3">
    <name type="scientific">[Eubacterium] hominis</name>
    <dbReference type="NCBI Taxonomy" id="2764325"/>
    <lineage>
        <taxon>Bacteria</taxon>
        <taxon>Bacillati</taxon>
        <taxon>Bacillota</taxon>
        <taxon>Erysipelotrichia</taxon>
        <taxon>Erysipelotrichales</taxon>
        <taxon>Erysipelotrichaceae</taxon>
        <taxon>Amedibacillus</taxon>
    </lineage>
</organism>
<evidence type="ECO:0000313" key="2">
    <source>
        <dbReference type="EMBL" id="QNM12858.1"/>
    </source>
</evidence>
<keyword evidence="1" id="KW-0812">Transmembrane</keyword>
<dbReference type="KEGG" id="ehn:H9Q80_02585"/>
<evidence type="ECO:0000256" key="1">
    <source>
        <dbReference type="SAM" id="Phobius"/>
    </source>
</evidence>
<feature type="transmembrane region" description="Helical" evidence="1">
    <location>
        <begin position="7"/>
        <end position="28"/>
    </location>
</feature>
<evidence type="ECO:0000313" key="3">
    <source>
        <dbReference type="Proteomes" id="UP000515856"/>
    </source>
</evidence>
<protein>
    <submittedName>
        <fullName evidence="2">Uncharacterized protein</fullName>
    </submittedName>
</protein>
<proteinExistence type="predicted"/>
<sequence length="63" mass="7090">MDSKMIFRAMGMAIALILVSIFFIYYGITSDQIAMSIIGIALLVLGIVRLIIFVRVWNKHGDE</sequence>
<dbReference type="Proteomes" id="UP000515856">
    <property type="component" value="Chromosome"/>
</dbReference>
<feature type="transmembrane region" description="Helical" evidence="1">
    <location>
        <begin position="34"/>
        <end position="57"/>
    </location>
</feature>
<keyword evidence="1" id="KW-0472">Membrane</keyword>
<accession>A0A7G9GPX6</accession>